<dbReference type="InterPro" id="IPR036812">
    <property type="entry name" value="NAD(P)_OxRdtase_dom_sf"/>
</dbReference>
<dbReference type="RefSeq" id="WP_116241179.1">
    <property type="nucleotide sequence ID" value="NZ_QUAB01000024.1"/>
</dbReference>
<dbReference type="PANTHER" id="PTHR43638:SF3">
    <property type="entry name" value="ALDEHYDE REDUCTASE"/>
    <property type="match status" value="1"/>
</dbReference>
<proteinExistence type="predicted"/>
<feature type="domain" description="NADP-dependent oxidoreductase" evidence="1">
    <location>
        <begin position="13"/>
        <end position="258"/>
    </location>
</feature>
<dbReference type="InterPro" id="IPR020471">
    <property type="entry name" value="AKR"/>
</dbReference>
<dbReference type="OrthoDB" id="9768793at2"/>
<evidence type="ECO:0000313" key="3">
    <source>
        <dbReference type="Proteomes" id="UP000262172"/>
    </source>
</evidence>
<dbReference type="Pfam" id="PF00248">
    <property type="entry name" value="Aldo_ket_red"/>
    <property type="match status" value="1"/>
</dbReference>
<reference evidence="2 3" key="1">
    <citation type="submission" date="2018-08" db="EMBL/GenBank/DDBJ databases">
        <title>Isolation, diversity and antifungal activity of Actinobacteria from cow dung.</title>
        <authorList>
            <person name="Ling L."/>
        </authorList>
    </citation>
    <scope>NUCLEOTIDE SEQUENCE [LARGE SCALE GENOMIC DNA]</scope>
    <source>
        <strain evidence="2 3">NEAU-LLE</strain>
    </source>
</reference>
<organism evidence="2 3">
    <name type="scientific">Microbacterium bovistercoris</name>
    <dbReference type="NCBI Taxonomy" id="2293570"/>
    <lineage>
        <taxon>Bacteria</taxon>
        <taxon>Bacillati</taxon>
        <taxon>Actinomycetota</taxon>
        <taxon>Actinomycetes</taxon>
        <taxon>Micrococcales</taxon>
        <taxon>Microbacteriaceae</taxon>
        <taxon>Microbacterium</taxon>
    </lineage>
</organism>
<evidence type="ECO:0000313" key="2">
    <source>
        <dbReference type="EMBL" id="REJ06990.1"/>
    </source>
</evidence>
<dbReference type="PRINTS" id="PR00069">
    <property type="entry name" value="ALDKETRDTASE"/>
</dbReference>
<gene>
    <name evidence="2" type="ORF">DY023_04615</name>
</gene>
<accession>A0A371NXK7</accession>
<comment type="caution">
    <text evidence="2">The sequence shown here is derived from an EMBL/GenBank/DDBJ whole genome shotgun (WGS) entry which is preliminary data.</text>
</comment>
<sequence>MSIRFPHGPVVPEIGIGTWFVGDEPARRDGEIAAIRAGLDAGLRVVDTAEMYGDGRSEDLVGEAIAGRRDEVFLVSKVLPYNADAAGVRRAAHGSLTRLGTDRLDLYLLHWRGGVPFDETVSAFERLVADGDILSWGVSNLDPDDLAELPAGAATDQVLYNPIRRGPEVDLLPLLRGLGIPAMAYSPLEQARLLDHPALADLAASVDLTTAQLVLAWVVRSGDVLAIPKAGSVAHAQENAAALGVALPADVLAEIDRIFPAPRHPVPLEML</sequence>
<dbReference type="Gene3D" id="3.20.20.100">
    <property type="entry name" value="NADP-dependent oxidoreductase domain"/>
    <property type="match status" value="1"/>
</dbReference>
<dbReference type="PANTHER" id="PTHR43638">
    <property type="entry name" value="OXIDOREDUCTASE, ALDO/KETO REDUCTASE FAMILY PROTEIN"/>
    <property type="match status" value="1"/>
</dbReference>
<dbReference type="InterPro" id="IPR023210">
    <property type="entry name" value="NADP_OxRdtase_dom"/>
</dbReference>
<name>A0A371NXK7_9MICO</name>
<keyword evidence="3" id="KW-1185">Reference proteome</keyword>
<dbReference type="Proteomes" id="UP000262172">
    <property type="component" value="Unassembled WGS sequence"/>
</dbReference>
<dbReference type="EMBL" id="QUAB01000024">
    <property type="protein sequence ID" value="REJ06990.1"/>
    <property type="molecule type" value="Genomic_DNA"/>
</dbReference>
<evidence type="ECO:0000259" key="1">
    <source>
        <dbReference type="Pfam" id="PF00248"/>
    </source>
</evidence>
<dbReference type="AlphaFoldDB" id="A0A371NXK7"/>
<dbReference type="GO" id="GO:0016491">
    <property type="term" value="F:oxidoreductase activity"/>
    <property type="evidence" value="ECO:0007669"/>
    <property type="project" value="InterPro"/>
</dbReference>
<protein>
    <submittedName>
        <fullName evidence="2">Aldo/keto reductase</fullName>
    </submittedName>
</protein>
<dbReference type="SUPFAM" id="SSF51430">
    <property type="entry name" value="NAD(P)-linked oxidoreductase"/>
    <property type="match status" value="1"/>
</dbReference>